<gene>
    <name evidence="1" type="ORF">ABIC55_003283</name>
</gene>
<name>A0ABV2KAP9_SPOPS</name>
<organism evidence="1 2">
    <name type="scientific">Sporosarcina psychrophila</name>
    <name type="common">Bacillus psychrophilus</name>
    <dbReference type="NCBI Taxonomy" id="1476"/>
    <lineage>
        <taxon>Bacteria</taxon>
        <taxon>Bacillati</taxon>
        <taxon>Bacillota</taxon>
        <taxon>Bacilli</taxon>
        <taxon>Bacillales</taxon>
        <taxon>Caryophanaceae</taxon>
        <taxon>Sporosarcina</taxon>
    </lineage>
</organism>
<evidence type="ECO:0000313" key="2">
    <source>
        <dbReference type="Proteomes" id="UP001549104"/>
    </source>
</evidence>
<evidence type="ECO:0008006" key="3">
    <source>
        <dbReference type="Google" id="ProtNLM"/>
    </source>
</evidence>
<accession>A0ABV2KAP9</accession>
<proteinExistence type="predicted"/>
<dbReference type="Proteomes" id="UP001549104">
    <property type="component" value="Unassembled WGS sequence"/>
</dbReference>
<keyword evidence="2" id="KW-1185">Reference proteome</keyword>
<evidence type="ECO:0000313" key="1">
    <source>
        <dbReference type="EMBL" id="MET3658166.1"/>
    </source>
</evidence>
<dbReference type="EMBL" id="JBEPME010000005">
    <property type="protein sequence ID" value="MET3658166.1"/>
    <property type="molecule type" value="Genomic_DNA"/>
</dbReference>
<reference evidence="1 2" key="1">
    <citation type="submission" date="2024-06" db="EMBL/GenBank/DDBJ databases">
        <title>Sorghum-associated microbial communities from plants grown in Nebraska, USA.</title>
        <authorList>
            <person name="Schachtman D."/>
        </authorList>
    </citation>
    <scope>NUCLEOTIDE SEQUENCE [LARGE SCALE GENOMIC DNA]</scope>
    <source>
        <strain evidence="1 2">1288</strain>
    </source>
</reference>
<dbReference type="RefSeq" id="WP_354313847.1">
    <property type="nucleotide sequence ID" value="NZ_JBEPME010000005.1"/>
</dbReference>
<comment type="caution">
    <text evidence="1">The sequence shown here is derived from an EMBL/GenBank/DDBJ whole genome shotgun (WGS) entry which is preliminary data.</text>
</comment>
<protein>
    <recommendedName>
        <fullName evidence="3">DUF3168 domain-containing protein</fullName>
    </recommendedName>
</protein>
<sequence length="115" mass="13265">MRDIVEFVSSTLSIVGVPVVFQAYPTGVVPPSQYVTFMEYGTKPDLEAADEEITTERLIQVNVWSKGNYYQIVEDVRKILEQAGFQRTFEFDAPYTDGDSHFNKVLRFAFFDDYE</sequence>